<keyword evidence="1" id="KW-0472">Membrane</keyword>
<feature type="transmembrane region" description="Helical" evidence="1">
    <location>
        <begin position="384"/>
        <end position="401"/>
    </location>
</feature>
<dbReference type="PANTHER" id="PTHR21274">
    <property type="entry name" value="MECKELIN"/>
    <property type="match status" value="1"/>
</dbReference>
<keyword evidence="1" id="KW-0812">Transmembrane</keyword>
<keyword evidence="2" id="KW-1185">Reference proteome</keyword>
<dbReference type="GO" id="GO:0060271">
    <property type="term" value="P:cilium assembly"/>
    <property type="evidence" value="ECO:0007669"/>
    <property type="project" value="InterPro"/>
</dbReference>
<sequence>MVPSADGFGCSCAEHSVPVGIGRCKPCNATEVVSADGYTCVPRRCQNVSGRIACRKCPNDYITVTQNIDGSPLKEVQCVKCARGFKPINNVCARCESCTCAKNQIIVRGICIPKTYVNSRPKYEENSLHPLALLDVVKHEYLCMQNDLRACHALANECVRNFYSTDAAGPCRLWIQPKLTTPKALPRLIVESTLEDKNPGETYLGRKKDSILIAAAVFLSDGRFKFTTDTNQDHNTSCRLPVIIRIGRDFSRDCIINVSKITEDLNETISPYLYADGKLVQIPVYPRKPNGQPIQKGTWISSKFKRFFVIDSSLSIVTNATNYVYLRTMEIKLQIERDKASPSSLRVQVSVEVSYASKSPLSESVTMTLKVTHVMPEAGVHRGLEIWGGVLGCLLTLYAMVQWRGVVRRGGLYVSVLPLMAAAISDTFYFAAWFSTLHALAAEAGTLGLTLPLSQAEERIVMAFVYTAVSLKAVKVAWFNFNQCRCDLFFLDWSEYNPPYKGAATEKYNSWRASTLAREWSRMQTMRRVSPGYTVSLALLVLHLLVPWRSYLPPSQGYKWAVATIAWWSSYATLLCFRWVVDRVLGSPTAALPKICSSVGLSLLVFEEEHYAHYIHGRNDDTKDLRSIAGPLAACRVVCAPQLRIVYKQLSMSIPALGETETRQSLLSRFLAAFFERALDGLSWVASERTVFERLLNVELNTREAGNTSTLLYDPDEGTPSCFAVTWWGEEWSLATFEAMLFGSLMMATDEPLIAALVTLLVWQVMMRLRKGLGNRNQREKTDVQM</sequence>
<feature type="transmembrane region" description="Helical" evidence="1">
    <location>
        <begin position="530"/>
        <end position="548"/>
    </location>
</feature>
<feature type="transmembrane region" description="Helical" evidence="1">
    <location>
        <begin position="560"/>
        <end position="581"/>
    </location>
</feature>
<name>A0A9R0DPZ2_SPOFR</name>
<dbReference type="Pfam" id="PF09773">
    <property type="entry name" value="Meckelin"/>
    <property type="match status" value="2"/>
</dbReference>
<protein>
    <submittedName>
        <fullName evidence="3">Meckelin</fullName>
    </submittedName>
</protein>
<accession>A0A9R0DPZ2</accession>
<dbReference type="Proteomes" id="UP000829999">
    <property type="component" value="Chromosome 7"/>
</dbReference>
<dbReference type="GO" id="GO:0036038">
    <property type="term" value="C:MKS complex"/>
    <property type="evidence" value="ECO:0007669"/>
    <property type="project" value="InterPro"/>
</dbReference>
<dbReference type="InterPro" id="IPR019170">
    <property type="entry name" value="Meckelin"/>
</dbReference>
<evidence type="ECO:0000313" key="2">
    <source>
        <dbReference type="Proteomes" id="UP000829999"/>
    </source>
</evidence>
<organism evidence="2 3">
    <name type="scientific">Spodoptera frugiperda</name>
    <name type="common">Fall armyworm</name>
    <dbReference type="NCBI Taxonomy" id="7108"/>
    <lineage>
        <taxon>Eukaryota</taxon>
        <taxon>Metazoa</taxon>
        <taxon>Ecdysozoa</taxon>
        <taxon>Arthropoda</taxon>
        <taxon>Hexapoda</taxon>
        <taxon>Insecta</taxon>
        <taxon>Pterygota</taxon>
        <taxon>Neoptera</taxon>
        <taxon>Endopterygota</taxon>
        <taxon>Lepidoptera</taxon>
        <taxon>Glossata</taxon>
        <taxon>Ditrysia</taxon>
        <taxon>Noctuoidea</taxon>
        <taxon>Noctuidae</taxon>
        <taxon>Amphipyrinae</taxon>
        <taxon>Spodoptera</taxon>
    </lineage>
</organism>
<dbReference type="OrthoDB" id="419138at2759"/>
<feature type="transmembrane region" description="Helical" evidence="1">
    <location>
        <begin position="413"/>
        <end position="434"/>
    </location>
</feature>
<keyword evidence="1" id="KW-1133">Transmembrane helix</keyword>
<evidence type="ECO:0000313" key="3">
    <source>
        <dbReference type="RefSeq" id="XP_050551039.1"/>
    </source>
</evidence>
<dbReference type="AlphaFoldDB" id="A0A9R0DPZ2"/>
<dbReference type="RefSeq" id="XP_050551039.1">
    <property type="nucleotide sequence ID" value="XM_050695082.1"/>
</dbReference>
<gene>
    <name evidence="3" type="primary">LOC118265901</name>
</gene>
<evidence type="ECO:0000256" key="1">
    <source>
        <dbReference type="SAM" id="Phobius"/>
    </source>
</evidence>
<reference evidence="3" key="1">
    <citation type="submission" date="2025-08" db="UniProtKB">
        <authorList>
            <consortium name="RefSeq"/>
        </authorList>
    </citation>
    <scope>IDENTIFICATION</scope>
    <source>
        <tissue evidence="3">Whole larval tissue</tissue>
    </source>
</reference>
<dbReference type="GeneID" id="118265901"/>
<proteinExistence type="predicted"/>
<dbReference type="PANTHER" id="PTHR21274:SF0">
    <property type="entry name" value="MECKELIN"/>
    <property type="match status" value="1"/>
</dbReference>